<accession>A0ABQ2HPB9</accession>
<evidence type="ECO:0000313" key="3">
    <source>
        <dbReference type="Proteomes" id="UP000623461"/>
    </source>
</evidence>
<comment type="caution">
    <text evidence="2">The sequence shown here is derived from an EMBL/GenBank/DDBJ whole genome shotgun (WGS) entry which is preliminary data.</text>
</comment>
<reference evidence="3" key="1">
    <citation type="journal article" date="2019" name="Int. J. Syst. Evol. Microbiol.">
        <title>The Global Catalogue of Microorganisms (GCM) 10K type strain sequencing project: providing services to taxonomists for standard genome sequencing and annotation.</title>
        <authorList>
            <consortium name="The Broad Institute Genomics Platform"/>
            <consortium name="The Broad Institute Genome Sequencing Center for Infectious Disease"/>
            <person name="Wu L."/>
            <person name="Ma J."/>
        </authorList>
    </citation>
    <scope>NUCLEOTIDE SEQUENCE [LARGE SCALE GENOMIC DNA]</scope>
    <source>
        <strain evidence="3">JCM 1365</strain>
    </source>
</reference>
<dbReference type="Proteomes" id="UP000623461">
    <property type="component" value="Unassembled WGS sequence"/>
</dbReference>
<feature type="region of interest" description="Disordered" evidence="1">
    <location>
        <begin position="14"/>
        <end position="65"/>
    </location>
</feature>
<dbReference type="EMBL" id="BMNZ01000002">
    <property type="protein sequence ID" value="GGM86237.1"/>
    <property type="molecule type" value="Genomic_DNA"/>
</dbReference>
<protein>
    <submittedName>
        <fullName evidence="2">Uncharacterized protein</fullName>
    </submittedName>
</protein>
<proteinExistence type="predicted"/>
<sequence>MEIPRQHIIEILNNRGDHEQAQKAQAELPDPVDLEQHEDDLRRLRISHEELPGWARGPADEGGES</sequence>
<dbReference type="RefSeq" id="WP_030197272.1">
    <property type="nucleotide sequence ID" value="NZ_BMNZ01000002.1"/>
</dbReference>
<evidence type="ECO:0000313" key="2">
    <source>
        <dbReference type="EMBL" id="GGM86237.1"/>
    </source>
</evidence>
<organism evidence="2 3">
    <name type="scientific">Terrabacter tumescens</name>
    <dbReference type="NCBI Taxonomy" id="60443"/>
    <lineage>
        <taxon>Bacteria</taxon>
        <taxon>Bacillati</taxon>
        <taxon>Actinomycetota</taxon>
        <taxon>Actinomycetes</taxon>
        <taxon>Micrococcales</taxon>
        <taxon>Intrasporangiaceae</taxon>
        <taxon>Terrabacter</taxon>
    </lineage>
</organism>
<keyword evidence="3" id="KW-1185">Reference proteome</keyword>
<gene>
    <name evidence="2" type="ORF">GCM10009721_08790</name>
</gene>
<feature type="compositionally biased region" description="Basic and acidic residues" evidence="1">
    <location>
        <begin position="39"/>
        <end position="51"/>
    </location>
</feature>
<evidence type="ECO:0000256" key="1">
    <source>
        <dbReference type="SAM" id="MobiDB-lite"/>
    </source>
</evidence>
<name>A0ABQ2HPB9_9MICO</name>